<evidence type="ECO:0000259" key="1">
    <source>
        <dbReference type="Pfam" id="PF13676"/>
    </source>
</evidence>
<organism evidence="2 3">
    <name type="scientific">Sphingobium indicum F2</name>
    <dbReference type="NCBI Taxonomy" id="1450518"/>
    <lineage>
        <taxon>Bacteria</taxon>
        <taxon>Pseudomonadati</taxon>
        <taxon>Pseudomonadota</taxon>
        <taxon>Alphaproteobacteria</taxon>
        <taxon>Sphingomonadales</taxon>
        <taxon>Sphingomonadaceae</taxon>
        <taxon>Sphingobium</taxon>
    </lineage>
</organism>
<dbReference type="EMBL" id="JANF02000082">
    <property type="protein sequence ID" value="KER35167.1"/>
    <property type="molecule type" value="Genomic_DNA"/>
</dbReference>
<reference evidence="2 3" key="1">
    <citation type="submission" date="2014-05" db="EMBL/GenBank/DDBJ databases">
        <title>Genome Announcement of Sphingobium lucknowense F2.</title>
        <authorList>
            <person name="Lal R."/>
            <person name="Negi V."/>
            <person name="Lata P."/>
            <person name="Sangwan N."/>
            <person name="Gupta S.K."/>
            <person name="Rao D.L.N."/>
            <person name="Das S."/>
        </authorList>
    </citation>
    <scope>NUCLEOTIDE SEQUENCE [LARGE SCALE GENOMIC DNA]</scope>
    <source>
        <strain evidence="2 3">F2</strain>
    </source>
</reference>
<gene>
    <name evidence="2" type="ORF">AL00_17565</name>
</gene>
<sequence>MPYVLTEKLPQYLVRLQVAFEKKGQADLSEIIATCHYFVREADSYDNWNGGQWGHAVVLFLPLDQLAKIDIEDQEEVSNDIRERLNKMCKAIDDEWFTSVSFELFDENDAECKQSRPFSQNPPVNPDTLDFWKPGTARIFISHRDKHKKAARDLSEALEEYGVSCFVAHDTIKPLSEWRHEIMKGLQTMEVMVIFLTEDFEDSMWCHQEVGFALGKGIPIISLKLGAKDPPGFINHVQAFKGKVDDPFAAAKGLFPLIGKVLHRQERLQEILITSFVEAPSWVDAKARFIRMKDGVEKLNDGQLERIIKAYKVNPQLSGSIYLDNQARRLLNFLEKATGKRFEKDGKIIKEVVEELDDEAIPF</sequence>
<feature type="domain" description="TIR" evidence="1">
    <location>
        <begin position="139"/>
        <end position="242"/>
    </location>
</feature>
<dbReference type="AlphaFoldDB" id="A0A8E1C1G2"/>
<proteinExistence type="predicted"/>
<dbReference type="Pfam" id="PF13676">
    <property type="entry name" value="TIR_2"/>
    <property type="match status" value="1"/>
</dbReference>
<accession>A0A8E1C1G2</accession>
<comment type="caution">
    <text evidence="2">The sequence shown here is derived from an EMBL/GenBank/DDBJ whole genome shotgun (WGS) entry which is preliminary data.</text>
</comment>
<dbReference type="SUPFAM" id="SSF52200">
    <property type="entry name" value="Toll/Interleukin receptor TIR domain"/>
    <property type="match status" value="1"/>
</dbReference>
<protein>
    <recommendedName>
        <fullName evidence="1">TIR domain-containing protein</fullName>
    </recommendedName>
</protein>
<evidence type="ECO:0000313" key="2">
    <source>
        <dbReference type="EMBL" id="KER35167.1"/>
    </source>
</evidence>
<name>A0A8E1C1G2_9SPHN</name>
<dbReference type="GeneID" id="29272542"/>
<evidence type="ECO:0000313" key="3">
    <source>
        <dbReference type="Proteomes" id="UP000028135"/>
    </source>
</evidence>
<dbReference type="GO" id="GO:0007165">
    <property type="term" value="P:signal transduction"/>
    <property type="evidence" value="ECO:0007669"/>
    <property type="project" value="InterPro"/>
</dbReference>
<dbReference type="RefSeq" id="WP_013039380.1">
    <property type="nucleotide sequence ID" value="NZ_JANF02000082.1"/>
</dbReference>
<dbReference type="Gene3D" id="3.40.50.10140">
    <property type="entry name" value="Toll/interleukin-1 receptor homology (TIR) domain"/>
    <property type="match status" value="1"/>
</dbReference>
<dbReference type="Proteomes" id="UP000028135">
    <property type="component" value="Unassembled WGS sequence"/>
</dbReference>
<dbReference type="InterPro" id="IPR000157">
    <property type="entry name" value="TIR_dom"/>
</dbReference>
<dbReference type="InterPro" id="IPR035897">
    <property type="entry name" value="Toll_tir_struct_dom_sf"/>
</dbReference>